<dbReference type="InterPro" id="IPR050765">
    <property type="entry name" value="Riboflavin_Biosynth_HTPR"/>
</dbReference>
<dbReference type="PANTHER" id="PTHR38011">
    <property type="entry name" value="DIHYDROFOLATE REDUCTASE FAMILY PROTEIN (AFU_ORTHOLOGUE AFUA_8G06820)"/>
    <property type="match status" value="1"/>
</dbReference>
<dbReference type="SUPFAM" id="SSF53597">
    <property type="entry name" value="Dihydrofolate reductase-like"/>
    <property type="match status" value="1"/>
</dbReference>
<dbReference type="Pfam" id="PF01872">
    <property type="entry name" value="RibD_C"/>
    <property type="match status" value="1"/>
</dbReference>
<dbReference type="InterPro" id="IPR002734">
    <property type="entry name" value="RibDG_C"/>
</dbReference>
<dbReference type="Gene3D" id="3.40.430.10">
    <property type="entry name" value="Dihydrofolate Reductase, subunit A"/>
    <property type="match status" value="1"/>
</dbReference>
<evidence type="ECO:0000313" key="2">
    <source>
        <dbReference type="EMBL" id="GGC79234.1"/>
    </source>
</evidence>
<evidence type="ECO:0000259" key="1">
    <source>
        <dbReference type="Pfam" id="PF01872"/>
    </source>
</evidence>
<gene>
    <name evidence="2" type="ORF">GCM10011512_02380</name>
</gene>
<dbReference type="Proteomes" id="UP000597761">
    <property type="component" value="Unassembled WGS sequence"/>
</dbReference>
<evidence type="ECO:0000313" key="3">
    <source>
        <dbReference type="Proteomes" id="UP000597761"/>
    </source>
</evidence>
<organism evidence="2 3">
    <name type="scientific">Tersicoccus solisilvae</name>
    <dbReference type="NCBI Taxonomy" id="1882339"/>
    <lineage>
        <taxon>Bacteria</taxon>
        <taxon>Bacillati</taxon>
        <taxon>Actinomycetota</taxon>
        <taxon>Actinomycetes</taxon>
        <taxon>Micrococcales</taxon>
        <taxon>Micrococcaceae</taxon>
        <taxon>Tersicoccus</taxon>
    </lineage>
</organism>
<dbReference type="InterPro" id="IPR024072">
    <property type="entry name" value="DHFR-like_dom_sf"/>
</dbReference>
<dbReference type="EMBL" id="BMJI01000001">
    <property type="protein sequence ID" value="GGC79234.1"/>
    <property type="molecule type" value="Genomic_DNA"/>
</dbReference>
<accession>A0ABQ1NK10</accession>
<name>A0ABQ1NK10_9MICC</name>
<proteinExistence type="predicted"/>
<feature type="domain" description="Bacterial bifunctional deaminase-reductase C-terminal" evidence="1">
    <location>
        <begin position="106"/>
        <end position="163"/>
    </location>
</feature>
<reference evidence="3" key="1">
    <citation type="journal article" date="2019" name="Int. J. Syst. Evol. Microbiol.">
        <title>The Global Catalogue of Microorganisms (GCM) 10K type strain sequencing project: providing services to taxonomists for standard genome sequencing and annotation.</title>
        <authorList>
            <consortium name="The Broad Institute Genomics Platform"/>
            <consortium name="The Broad Institute Genome Sequencing Center for Infectious Disease"/>
            <person name="Wu L."/>
            <person name="Ma J."/>
        </authorList>
    </citation>
    <scope>NUCLEOTIDE SEQUENCE [LARGE SCALE GENOMIC DNA]</scope>
    <source>
        <strain evidence="3">CGMCC 1.15480</strain>
    </source>
</reference>
<sequence length="189" mass="20383">MTRLVYLVAISLDGFIADPHGDFSAFPTPPAYLDHLVERFPQTIPTHVRTALRLPVPRGRFSSVLMGWSTYAVGLPVGVTSPYQHLHQVVASRGRRRDVPDEIEVTRDPVTTVTRLRAADDGDIWLCGGGSLAAALADEIDELILKINPITLGAGIPLFADPAAEPRSWAASDVVSLPTGHVVASYARP</sequence>
<dbReference type="PANTHER" id="PTHR38011:SF11">
    <property type="entry name" value="2,5-DIAMINO-6-RIBOSYLAMINO-4(3H)-PYRIMIDINONE 5'-PHOSPHATE REDUCTASE"/>
    <property type="match status" value="1"/>
</dbReference>
<comment type="caution">
    <text evidence="2">The sequence shown here is derived from an EMBL/GenBank/DDBJ whole genome shotgun (WGS) entry which is preliminary data.</text>
</comment>
<keyword evidence="3" id="KW-1185">Reference proteome</keyword>
<protein>
    <submittedName>
        <fullName evidence="2">Deaminase</fullName>
    </submittedName>
</protein>
<dbReference type="RefSeq" id="WP_188665078.1">
    <property type="nucleotide sequence ID" value="NZ_BMJI01000001.1"/>
</dbReference>